<comment type="caution">
    <text evidence="1">The sequence shown here is derived from an EMBL/GenBank/DDBJ whole genome shotgun (WGS) entry which is preliminary data.</text>
</comment>
<reference evidence="1 2" key="1">
    <citation type="journal article" date="2016" name="Nat. Commun.">
        <title>Thousands of microbial genomes shed light on interconnected biogeochemical processes in an aquifer system.</title>
        <authorList>
            <person name="Anantharaman K."/>
            <person name="Brown C.T."/>
            <person name="Hug L.A."/>
            <person name="Sharon I."/>
            <person name="Castelle C.J."/>
            <person name="Probst A.J."/>
            <person name="Thomas B.C."/>
            <person name="Singh A."/>
            <person name="Wilkins M.J."/>
            <person name="Karaoz U."/>
            <person name="Brodie E.L."/>
            <person name="Williams K.H."/>
            <person name="Hubbard S.S."/>
            <person name="Banfield J.F."/>
        </authorList>
    </citation>
    <scope>NUCLEOTIDE SEQUENCE [LARGE SCALE GENOMIC DNA]</scope>
</reference>
<protein>
    <submittedName>
        <fullName evidence="1">Uncharacterized protein</fullName>
    </submittedName>
</protein>
<dbReference type="Proteomes" id="UP000178319">
    <property type="component" value="Unassembled WGS sequence"/>
</dbReference>
<name>A0A1G1V8Z9_9BACT</name>
<evidence type="ECO:0000313" key="2">
    <source>
        <dbReference type="Proteomes" id="UP000178319"/>
    </source>
</evidence>
<dbReference type="EMBL" id="MHBZ01000013">
    <property type="protein sequence ID" value="OGY11682.1"/>
    <property type="molecule type" value="Genomic_DNA"/>
</dbReference>
<proteinExistence type="predicted"/>
<organism evidence="1 2">
    <name type="scientific">Candidatus Blackburnbacteria bacterium RIFCSPHIGHO2_02_FULL_44_20</name>
    <dbReference type="NCBI Taxonomy" id="1797516"/>
    <lineage>
        <taxon>Bacteria</taxon>
        <taxon>Candidatus Blackburniibacteriota</taxon>
    </lineage>
</organism>
<gene>
    <name evidence="1" type="ORF">A3D26_01040</name>
</gene>
<dbReference type="AlphaFoldDB" id="A0A1G1V8Z9"/>
<sequence length="192" mass="20857">MAQQKAKRKNALLLILLIMSVGGLSGWQITRSTGFLSKKTVSLARTQPEQFTLIGTCNQEACLFKSGTTVLGTATLRGYYKTTEGKIENYIKGGSGGKEIVNTKNEFIVVSKTLSRDAVPLLEYLVPESINSTEDNVDIKISTTDLGAKDKRVLTDATEDKPAEIKVQSHTPARSGGGPFARIIYMDLLSVK</sequence>
<accession>A0A1G1V8Z9</accession>
<evidence type="ECO:0000313" key="1">
    <source>
        <dbReference type="EMBL" id="OGY11682.1"/>
    </source>
</evidence>